<comment type="caution">
    <text evidence="1">The sequence shown here is derived from an EMBL/GenBank/DDBJ whole genome shotgun (WGS) entry which is preliminary data.</text>
</comment>
<reference evidence="1 2" key="1">
    <citation type="journal article" date="2015" name="ISME J.">
        <title>Genomic and phenotypic differentiation among Methanosarcina mazei populations from Columbia River sediment.</title>
        <authorList>
            <person name="Youngblut N.D."/>
            <person name="Wirth J.S."/>
            <person name="Henriksen J.R."/>
            <person name="Smith M."/>
            <person name="Simon H."/>
            <person name="Metcalf W.W."/>
            <person name="Whitaker R.J."/>
        </authorList>
    </citation>
    <scope>NUCLEOTIDE SEQUENCE [LARGE SCALE GENOMIC DNA]</scope>
    <source>
        <strain evidence="1 2">3.F.A.1A.1</strain>
    </source>
</reference>
<sequence>MNKYIQSRFILGHKKKTQCKKVHCVSGDIIEYDLINIDELDYHVELIISRTRISAFWYESGLGVGDTLLTAFYRWKSGLQSENNKGVKFYKGECME</sequence>
<evidence type="ECO:0000313" key="2">
    <source>
        <dbReference type="Proteomes" id="UP000034399"/>
    </source>
</evidence>
<proteinExistence type="predicted"/>
<organism evidence="1 2">
    <name type="scientific">Methanosarcina mazei</name>
    <name type="common">Methanosarcina frisia</name>
    <dbReference type="NCBI Taxonomy" id="2209"/>
    <lineage>
        <taxon>Archaea</taxon>
        <taxon>Methanobacteriati</taxon>
        <taxon>Methanobacteriota</taxon>
        <taxon>Stenosarchaea group</taxon>
        <taxon>Methanomicrobia</taxon>
        <taxon>Methanosarcinales</taxon>
        <taxon>Methanosarcinaceae</taxon>
        <taxon>Methanosarcina</taxon>
    </lineage>
</organism>
<accession>A0A0F8E6J2</accession>
<name>A0A0F8E6J2_METMZ</name>
<dbReference type="PATRIC" id="fig|2209.61.peg.3404"/>
<evidence type="ECO:0000313" key="1">
    <source>
        <dbReference type="EMBL" id="KKG35391.1"/>
    </source>
</evidence>
<protein>
    <submittedName>
        <fullName evidence="1">Uncharacterized protein</fullName>
    </submittedName>
</protein>
<dbReference type="Proteomes" id="UP000034399">
    <property type="component" value="Unassembled WGS sequence"/>
</dbReference>
<dbReference type="EMBL" id="JJPA01000071">
    <property type="protein sequence ID" value="KKG35391.1"/>
    <property type="molecule type" value="Genomic_DNA"/>
</dbReference>
<gene>
    <name evidence="1" type="ORF">DU52_15820</name>
</gene>
<dbReference type="AlphaFoldDB" id="A0A0F8E6J2"/>